<evidence type="ECO:0000313" key="2">
    <source>
        <dbReference type="EMBL" id="GMI44259.1"/>
    </source>
</evidence>
<feature type="compositionally biased region" description="Basic and acidic residues" evidence="1">
    <location>
        <begin position="53"/>
        <end position="64"/>
    </location>
</feature>
<feature type="region of interest" description="Disordered" evidence="1">
    <location>
        <begin position="109"/>
        <end position="150"/>
    </location>
</feature>
<name>A0A9W7LB95_9STRA</name>
<dbReference type="Proteomes" id="UP001165065">
    <property type="component" value="Unassembled WGS sequence"/>
</dbReference>
<sequence length="150" mass="16686">MRPSSQPRSHSVGSSSRTSARTLTSSAAGRGTRISSSEINQMWQRARGTFRYPEYDSGGKEIGAREGGQGTVGGGGSELDANNLKRHESKMDERARTRKEKMIMLAQKDAREREATKEAEVNKENDATGRPKRYIKPAPWEEEEEEVEGE</sequence>
<dbReference type="AlphaFoldDB" id="A0A9W7LB95"/>
<reference evidence="3" key="1">
    <citation type="journal article" date="2023" name="Commun. Biol.">
        <title>Genome analysis of Parmales, the sister group of diatoms, reveals the evolutionary specialization of diatoms from phago-mixotrophs to photoautotrophs.</title>
        <authorList>
            <person name="Ban H."/>
            <person name="Sato S."/>
            <person name="Yoshikawa S."/>
            <person name="Yamada K."/>
            <person name="Nakamura Y."/>
            <person name="Ichinomiya M."/>
            <person name="Sato N."/>
            <person name="Blanc-Mathieu R."/>
            <person name="Endo H."/>
            <person name="Kuwata A."/>
            <person name="Ogata H."/>
        </authorList>
    </citation>
    <scope>NUCLEOTIDE SEQUENCE [LARGE SCALE GENOMIC DNA]</scope>
</reference>
<feature type="compositionally biased region" description="Polar residues" evidence="1">
    <location>
        <begin position="33"/>
        <end position="43"/>
    </location>
</feature>
<proteinExistence type="predicted"/>
<dbReference type="OrthoDB" id="201445at2759"/>
<feature type="compositionally biased region" description="Basic and acidic residues" evidence="1">
    <location>
        <begin position="83"/>
        <end position="95"/>
    </location>
</feature>
<comment type="caution">
    <text evidence="2">The sequence shown here is derived from an EMBL/GenBank/DDBJ whole genome shotgun (WGS) entry which is preliminary data.</text>
</comment>
<keyword evidence="3" id="KW-1185">Reference proteome</keyword>
<dbReference type="EMBL" id="BRYA01001474">
    <property type="protein sequence ID" value="GMI44259.1"/>
    <property type="molecule type" value="Genomic_DNA"/>
</dbReference>
<feature type="compositionally biased region" description="Acidic residues" evidence="1">
    <location>
        <begin position="140"/>
        <end position="150"/>
    </location>
</feature>
<protein>
    <submittedName>
        <fullName evidence="2">Uncharacterized protein</fullName>
    </submittedName>
</protein>
<feature type="region of interest" description="Disordered" evidence="1">
    <location>
        <begin position="1"/>
        <end position="97"/>
    </location>
</feature>
<feature type="compositionally biased region" description="Low complexity" evidence="1">
    <location>
        <begin position="1"/>
        <end position="30"/>
    </location>
</feature>
<evidence type="ECO:0000313" key="3">
    <source>
        <dbReference type="Proteomes" id="UP001165065"/>
    </source>
</evidence>
<evidence type="ECO:0000256" key="1">
    <source>
        <dbReference type="SAM" id="MobiDB-lite"/>
    </source>
</evidence>
<organism evidence="2 3">
    <name type="scientific">Triparma columacea</name>
    <dbReference type="NCBI Taxonomy" id="722753"/>
    <lineage>
        <taxon>Eukaryota</taxon>
        <taxon>Sar</taxon>
        <taxon>Stramenopiles</taxon>
        <taxon>Ochrophyta</taxon>
        <taxon>Bolidophyceae</taxon>
        <taxon>Parmales</taxon>
        <taxon>Triparmaceae</taxon>
        <taxon>Triparma</taxon>
    </lineage>
</organism>
<feature type="compositionally biased region" description="Gly residues" evidence="1">
    <location>
        <begin position="65"/>
        <end position="77"/>
    </location>
</feature>
<feature type="compositionally biased region" description="Basic and acidic residues" evidence="1">
    <location>
        <begin position="109"/>
        <end position="129"/>
    </location>
</feature>
<gene>
    <name evidence="2" type="ORF">TrCOL_g12657</name>
</gene>
<accession>A0A9W7LB95</accession>